<evidence type="ECO:0000313" key="4">
    <source>
        <dbReference type="EMBL" id="HIZ38667.1"/>
    </source>
</evidence>
<dbReference type="PROSITE" id="PS50076">
    <property type="entry name" value="DNAJ_2"/>
    <property type="match status" value="1"/>
</dbReference>
<dbReference type="InterPro" id="IPR001623">
    <property type="entry name" value="DnaJ_domain"/>
</dbReference>
<dbReference type="Pfam" id="PF00226">
    <property type="entry name" value="DnaJ"/>
    <property type="match status" value="1"/>
</dbReference>
<keyword evidence="1" id="KW-0235">DNA replication</keyword>
<name>A0A9D2EJI3_9FIRM</name>
<feature type="compositionally biased region" description="Low complexity" evidence="2">
    <location>
        <begin position="64"/>
        <end position="82"/>
    </location>
</feature>
<reference evidence="4" key="1">
    <citation type="journal article" date="2021" name="PeerJ">
        <title>Extensive microbial diversity within the chicken gut microbiome revealed by metagenomics and culture.</title>
        <authorList>
            <person name="Gilroy R."/>
            <person name="Ravi A."/>
            <person name="Getino M."/>
            <person name="Pursley I."/>
            <person name="Horton D.L."/>
            <person name="Alikhan N.F."/>
            <person name="Baker D."/>
            <person name="Gharbi K."/>
            <person name="Hall N."/>
            <person name="Watson M."/>
            <person name="Adriaenssens E.M."/>
            <person name="Foster-Nyarko E."/>
            <person name="Jarju S."/>
            <person name="Secka A."/>
            <person name="Antonio M."/>
            <person name="Oren A."/>
            <person name="Chaudhuri R.R."/>
            <person name="La Ragione R."/>
            <person name="Hildebrand F."/>
            <person name="Pallen M.J."/>
        </authorList>
    </citation>
    <scope>NUCLEOTIDE SEQUENCE</scope>
    <source>
        <strain evidence="4">CHK179-28034</strain>
    </source>
</reference>
<feature type="non-terminal residue" evidence="4">
    <location>
        <position position="221"/>
    </location>
</feature>
<dbReference type="PANTHER" id="PTHR24074">
    <property type="entry name" value="CO-CHAPERONE PROTEIN DJLA"/>
    <property type="match status" value="1"/>
</dbReference>
<reference evidence="4" key="2">
    <citation type="submission" date="2021-04" db="EMBL/GenBank/DDBJ databases">
        <authorList>
            <person name="Gilroy R."/>
        </authorList>
    </citation>
    <scope>NUCLEOTIDE SEQUENCE</scope>
    <source>
        <strain evidence="4">CHK179-28034</strain>
    </source>
</reference>
<evidence type="ECO:0000259" key="3">
    <source>
        <dbReference type="PROSITE" id="PS50076"/>
    </source>
</evidence>
<comment type="caution">
    <text evidence="4">The sequence shown here is derived from an EMBL/GenBank/DDBJ whole genome shotgun (WGS) entry which is preliminary data.</text>
</comment>
<proteinExistence type="predicted"/>
<feature type="region of interest" description="Disordered" evidence="2">
    <location>
        <begin position="63"/>
        <end position="82"/>
    </location>
</feature>
<dbReference type="InterPro" id="IPR036869">
    <property type="entry name" value="J_dom_sf"/>
</dbReference>
<evidence type="ECO:0000256" key="2">
    <source>
        <dbReference type="SAM" id="MobiDB-lite"/>
    </source>
</evidence>
<dbReference type="Proteomes" id="UP000824049">
    <property type="component" value="Unassembled WGS sequence"/>
</dbReference>
<sequence length="221" mass="24108">MVDDPYKVLGVSRDASKEEIKKAYRKMAKKYHPDLHPNDPEATQKMNEINEAYDMINNPDKYQRQAQQNAGRGAYGNTGNPYGNPYGNRQGYGGYGSYGNGGYGNGNGSYGSGGYGGYGSFDFDDIFGGFGRASYGPAGPTVQTGDSDVIRQAVQNINARRYAYAVQGLNTVVSSGRNARWYYLSALANYGQGNTILAMEQIQRAVQMEPGNGVYQQTMQT</sequence>
<dbReference type="SMART" id="SM00271">
    <property type="entry name" value="DnaJ"/>
    <property type="match status" value="1"/>
</dbReference>
<organism evidence="4 5">
    <name type="scientific">Candidatus Anaerobutyricum stercoris</name>
    <dbReference type="NCBI Taxonomy" id="2838457"/>
    <lineage>
        <taxon>Bacteria</taxon>
        <taxon>Bacillati</taxon>
        <taxon>Bacillota</taxon>
        <taxon>Clostridia</taxon>
        <taxon>Lachnospirales</taxon>
        <taxon>Lachnospiraceae</taxon>
        <taxon>Anaerobutyricum</taxon>
    </lineage>
</organism>
<evidence type="ECO:0000256" key="1">
    <source>
        <dbReference type="ARBA" id="ARBA00022705"/>
    </source>
</evidence>
<feature type="domain" description="J" evidence="3">
    <location>
        <begin position="4"/>
        <end position="79"/>
    </location>
</feature>
<protein>
    <submittedName>
        <fullName evidence="4">DnaJ domain-containing protein</fullName>
    </submittedName>
</protein>
<dbReference type="SUPFAM" id="SSF46565">
    <property type="entry name" value="Chaperone J-domain"/>
    <property type="match status" value="1"/>
</dbReference>
<dbReference type="CDD" id="cd06257">
    <property type="entry name" value="DnaJ"/>
    <property type="match status" value="1"/>
</dbReference>
<evidence type="ECO:0000313" key="5">
    <source>
        <dbReference type="Proteomes" id="UP000824049"/>
    </source>
</evidence>
<gene>
    <name evidence="4" type="ORF">H9968_01900</name>
</gene>
<dbReference type="InterPro" id="IPR050817">
    <property type="entry name" value="DjlA_DnaK_co-chaperone"/>
</dbReference>
<dbReference type="PRINTS" id="PR00625">
    <property type="entry name" value="JDOMAIN"/>
</dbReference>
<accession>A0A9D2EJI3</accession>
<dbReference type="EMBL" id="DXBR01000022">
    <property type="protein sequence ID" value="HIZ38667.1"/>
    <property type="molecule type" value="Genomic_DNA"/>
</dbReference>
<dbReference type="GO" id="GO:0006260">
    <property type="term" value="P:DNA replication"/>
    <property type="evidence" value="ECO:0007669"/>
    <property type="project" value="UniProtKB-KW"/>
</dbReference>
<dbReference type="AlphaFoldDB" id="A0A9D2EJI3"/>
<dbReference type="Gene3D" id="1.10.287.110">
    <property type="entry name" value="DnaJ domain"/>
    <property type="match status" value="1"/>
</dbReference>